<dbReference type="RefSeq" id="WP_015322647.1">
    <property type="nucleotide sequence ID" value="NC_019974.1"/>
</dbReference>
<feature type="domain" description="UspA" evidence="2">
    <location>
        <begin position="3"/>
        <end position="144"/>
    </location>
</feature>
<dbReference type="GeneID" id="14402088"/>
<dbReference type="KEGG" id="nou:Natoc_3486"/>
<comment type="similarity">
    <text evidence="1">Belongs to the universal stress protein A family.</text>
</comment>
<dbReference type="Gene3D" id="3.40.50.620">
    <property type="entry name" value="HUPs"/>
    <property type="match status" value="1"/>
</dbReference>
<evidence type="ECO:0000256" key="1">
    <source>
        <dbReference type="ARBA" id="ARBA00008791"/>
    </source>
</evidence>
<dbReference type="PANTHER" id="PTHR46268">
    <property type="entry name" value="STRESS RESPONSE PROTEIN NHAX"/>
    <property type="match status" value="1"/>
</dbReference>
<evidence type="ECO:0000313" key="4">
    <source>
        <dbReference type="Proteomes" id="UP000010878"/>
    </source>
</evidence>
<dbReference type="SUPFAM" id="SSF52402">
    <property type="entry name" value="Adenine nucleotide alpha hydrolases-like"/>
    <property type="match status" value="1"/>
</dbReference>
<dbReference type="InterPro" id="IPR014729">
    <property type="entry name" value="Rossmann-like_a/b/a_fold"/>
</dbReference>
<proteinExistence type="inferred from homology"/>
<dbReference type="Proteomes" id="UP000010878">
    <property type="component" value="Chromosome"/>
</dbReference>
<reference evidence="3 4" key="1">
    <citation type="submission" date="2012-11" db="EMBL/GenBank/DDBJ databases">
        <title>FINISHED of Natronococcus occultus SP4, DSM 3396.</title>
        <authorList>
            <consortium name="DOE Joint Genome Institute"/>
            <person name="Eisen J."/>
            <person name="Huntemann M."/>
            <person name="Wei C.-L."/>
            <person name="Han J."/>
            <person name="Detter J.C."/>
            <person name="Han C."/>
            <person name="Tapia R."/>
            <person name="Chen A."/>
            <person name="Kyrpides N."/>
            <person name="Mavromatis K."/>
            <person name="Markowitz V."/>
            <person name="Szeto E."/>
            <person name="Ivanova N."/>
            <person name="Mikhailova N."/>
            <person name="Ovchinnikova G."/>
            <person name="Pagani I."/>
            <person name="Pati A."/>
            <person name="Goodwin L."/>
            <person name="Nordberg H.P."/>
            <person name="Cantor M.N."/>
            <person name="Hua S.X."/>
            <person name="Woyke T."/>
            <person name="Eisen J."/>
            <person name="Klenk H.-P."/>
            <person name="Klenk H.-P."/>
        </authorList>
    </citation>
    <scope>NUCLEOTIDE SEQUENCE [LARGE SCALE GENOMIC DNA]</scope>
    <source>
        <strain evidence="3 4">SP4</strain>
    </source>
</reference>
<dbReference type="STRING" id="694430.Natoc_3486"/>
<accession>L0K522</accession>
<dbReference type="PRINTS" id="PR01438">
    <property type="entry name" value="UNVRSLSTRESS"/>
</dbReference>
<keyword evidence="4" id="KW-1185">Reference proteome</keyword>
<dbReference type="InterPro" id="IPR006016">
    <property type="entry name" value="UspA"/>
</dbReference>
<dbReference type="EMBL" id="CP003929">
    <property type="protein sequence ID" value="AGB39213.1"/>
    <property type="molecule type" value="Genomic_DNA"/>
</dbReference>
<sequence length="144" mass="15277">MYRVLVPIDGDDDRVAAQLEVVLELAAGDDPIAVDVVHAREELDFSAEDVDDVAVGTFEEELDDLATLPETAATLVAELRSAGVETSVHAATGRPEPAILDAADRFDADQLVLGARRRSPVGKAVFGSVAQSVLLEAERPVMIV</sequence>
<dbReference type="eggNOG" id="arCOG03050">
    <property type="taxonomic scope" value="Archaea"/>
</dbReference>
<evidence type="ECO:0000313" key="3">
    <source>
        <dbReference type="EMBL" id="AGB39213.1"/>
    </source>
</evidence>
<dbReference type="AlphaFoldDB" id="L0K522"/>
<dbReference type="OrthoDB" id="281037at2157"/>
<dbReference type="Pfam" id="PF00582">
    <property type="entry name" value="Usp"/>
    <property type="match status" value="1"/>
</dbReference>
<name>L0K522_9EURY</name>
<dbReference type="HOGENOM" id="CLU_049301_19_1_2"/>
<evidence type="ECO:0000259" key="2">
    <source>
        <dbReference type="Pfam" id="PF00582"/>
    </source>
</evidence>
<dbReference type="PANTHER" id="PTHR46268:SF6">
    <property type="entry name" value="UNIVERSAL STRESS PROTEIN UP12"/>
    <property type="match status" value="1"/>
</dbReference>
<organism evidence="3 4">
    <name type="scientific">Natronococcus occultus SP4</name>
    <dbReference type="NCBI Taxonomy" id="694430"/>
    <lineage>
        <taxon>Archaea</taxon>
        <taxon>Methanobacteriati</taxon>
        <taxon>Methanobacteriota</taxon>
        <taxon>Stenosarchaea group</taxon>
        <taxon>Halobacteria</taxon>
        <taxon>Halobacteriales</taxon>
        <taxon>Natrialbaceae</taxon>
        <taxon>Natronococcus</taxon>
    </lineage>
</organism>
<protein>
    <submittedName>
        <fullName evidence="3">Universal stress protein UspA-like protein</fullName>
    </submittedName>
</protein>
<dbReference type="InterPro" id="IPR006015">
    <property type="entry name" value="Universal_stress_UspA"/>
</dbReference>
<gene>
    <name evidence="3" type="ORF">Natoc_3486</name>
</gene>
<dbReference type="CDD" id="cd00293">
    <property type="entry name" value="USP-like"/>
    <property type="match status" value="1"/>
</dbReference>